<accession>A0A514BTF0</accession>
<dbReference type="GO" id="GO:0001530">
    <property type="term" value="F:lipopolysaccharide binding"/>
    <property type="evidence" value="ECO:0007669"/>
    <property type="project" value="TreeGrafter"/>
</dbReference>
<dbReference type="EMBL" id="CP041242">
    <property type="protein sequence ID" value="QDH70660.1"/>
    <property type="molecule type" value="Genomic_DNA"/>
</dbReference>
<proteinExistence type="inferred from homology"/>
<dbReference type="GO" id="GO:0015920">
    <property type="term" value="P:lipopolysaccharide transport"/>
    <property type="evidence" value="ECO:0007669"/>
    <property type="project" value="TreeGrafter"/>
</dbReference>
<comment type="function">
    <text evidence="6">Together with LptD, is involved in the assembly of lipopolysaccharide (LPS) at the surface of the outer membrane. Required for the proper assembly of LptD. Binds LPS and may serve as the LPS recognition site at the outer membrane.</text>
</comment>
<comment type="similarity">
    <text evidence="6">Belongs to the LptE lipoprotein family.</text>
</comment>
<dbReference type="HAMAP" id="MF_01186">
    <property type="entry name" value="LPS_assembly_LptE"/>
    <property type="match status" value="1"/>
</dbReference>
<dbReference type="GO" id="GO:0043165">
    <property type="term" value="P:Gram-negative-bacterium-type cell outer membrane assembly"/>
    <property type="evidence" value="ECO:0007669"/>
    <property type="project" value="UniProtKB-UniRule"/>
</dbReference>
<protein>
    <recommendedName>
        <fullName evidence="6">LPS-assembly lipoprotein LptE</fullName>
    </recommendedName>
</protein>
<feature type="compositionally biased region" description="Acidic residues" evidence="7">
    <location>
        <begin position="400"/>
        <end position="409"/>
    </location>
</feature>
<dbReference type="Gene3D" id="3.30.160.150">
    <property type="entry name" value="Lipoprotein like domain"/>
    <property type="match status" value="1"/>
</dbReference>
<dbReference type="Pfam" id="PF04390">
    <property type="entry name" value="LptE"/>
    <property type="match status" value="1"/>
</dbReference>
<keyword evidence="5" id="KW-0449">Lipoprotein</keyword>
<comment type="subunit">
    <text evidence="6">Component of the lipopolysaccharide transport and assembly complex. Interacts with LptD.</text>
</comment>
<organism evidence="8 9">
    <name type="scientific">Marilutibacter alkalisoli</name>
    <dbReference type="NCBI Taxonomy" id="2591633"/>
    <lineage>
        <taxon>Bacteria</taxon>
        <taxon>Pseudomonadati</taxon>
        <taxon>Pseudomonadota</taxon>
        <taxon>Gammaproteobacteria</taxon>
        <taxon>Lysobacterales</taxon>
        <taxon>Lysobacteraceae</taxon>
        <taxon>Marilutibacter</taxon>
    </lineage>
</organism>
<dbReference type="PANTHER" id="PTHR38098">
    <property type="entry name" value="LPS-ASSEMBLY LIPOPROTEIN LPTE"/>
    <property type="match status" value="1"/>
</dbReference>
<dbReference type="InterPro" id="IPR007485">
    <property type="entry name" value="LPS_assembly_LptE"/>
</dbReference>
<evidence type="ECO:0000256" key="4">
    <source>
        <dbReference type="ARBA" id="ARBA00023237"/>
    </source>
</evidence>
<keyword evidence="1" id="KW-0732">Signal</keyword>
<evidence type="ECO:0000313" key="8">
    <source>
        <dbReference type="EMBL" id="QDH70660.1"/>
    </source>
</evidence>
<keyword evidence="3" id="KW-0564">Palmitate</keyword>
<evidence type="ECO:0000313" key="9">
    <source>
        <dbReference type="Proteomes" id="UP000317199"/>
    </source>
</evidence>
<feature type="compositionally biased region" description="Basic residues" evidence="7">
    <location>
        <begin position="119"/>
        <end position="134"/>
    </location>
</feature>
<evidence type="ECO:0000256" key="3">
    <source>
        <dbReference type="ARBA" id="ARBA00023139"/>
    </source>
</evidence>
<feature type="compositionally biased region" description="Low complexity" evidence="7">
    <location>
        <begin position="374"/>
        <end position="384"/>
    </location>
</feature>
<reference evidence="8 9" key="1">
    <citation type="submission" date="2019-06" db="EMBL/GenBank/DDBJ databases">
        <title>Lysobacter alkalisoli sp. nov. isolated from saline-alkali soil.</title>
        <authorList>
            <person name="Sun J.-Q."/>
            <person name="Xu L."/>
        </authorList>
    </citation>
    <scope>NUCLEOTIDE SEQUENCE [LARGE SCALE GENOMIC DNA]</scope>
    <source>
        <strain evidence="8 9">SJ-36</strain>
    </source>
</reference>
<keyword evidence="2 6" id="KW-0472">Membrane</keyword>
<dbReference type="OrthoDB" id="7349153at2"/>
<dbReference type="AlphaFoldDB" id="A0A514BTF0"/>
<dbReference type="PANTHER" id="PTHR38098:SF1">
    <property type="entry name" value="LPS-ASSEMBLY LIPOPROTEIN LPTE"/>
    <property type="match status" value="1"/>
</dbReference>
<keyword evidence="9" id="KW-1185">Reference proteome</keyword>
<evidence type="ECO:0000256" key="6">
    <source>
        <dbReference type="HAMAP-Rule" id="MF_01186"/>
    </source>
</evidence>
<dbReference type="GO" id="GO:0009279">
    <property type="term" value="C:cell outer membrane"/>
    <property type="evidence" value="ECO:0007669"/>
    <property type="project" value="UniProtKB-UniRule"/>
</dbReference>
<evidence type="ECO:0000256" key="5">
    <source>
        <dbReference type="ARBA" id="ARBA00023288"/>
    </source>
</evidence>
<dbReference type="GO" id="GO:1990351">
    <property type="term" value="C:transporter complex"/>
    <property type="evidence" value="ECO:0007669"/>
    <property type="project" value="TreeGrafter"/>
</dbReference>
<dbReference type="KEGG" id="lyj:FKV23_11655"/>
<dbReference type="Proteomes" id="UP000317199">
    <property type="component" value="Chromosome"/>
</dbReference>
<evidence type="ECO:0000256" key="2">
    <source>
        <dbReference type="ARBA" id="ARBA00023136"/>
    </source>
</evidence>
<name>A0A514BTF0_9GAMM</name>
<evidence type="ECO:0000256" key="7">
    <source>
        <dbReference type="SAM" id="MobiDB-lite"/>
    </source>
</evidence>
<feature type="compositionally biased region" description="Polar residues" evidence="7">
    <location>
        <begin position="145"/>
        <end position="156"/>
    </location>
</feature>
<evidence type="ECO:0000256" key="1">
    <source>
        <dbReference type="ARBA" id="ARBA00022729"/>
    </source>
</evidence>
<gene>
    <name evidence="6" type="primary">lptE</name>
    <name evidence="8" type="ORF">FKV23_11655</name>
</gene>
<sequence>MARMQQGGCGRSVAFGPSIPAQPCFLVLLPHEGGARLQRRRGCRRLRSIANSRRYLAVPTRPAGLDGECPPAAARGGGLLLDFAVKAGRPRRIARPRWNAKQTLPGSALLEPPVMSERRGRRPLGAKSRRRRRPWPVPGDIRIQGPSTPAPRSSNRPGAFPSIRRRTCFLPPVVLYPGQGSIPVVPSLNGIFAAAIDGGGRLLQTARMIRRLAPIILLLALTACGFHLRHALVLPPDVGPIKVVSASRYSPLAESLAQSLERAGAAIAPANASNVAVLDLIAERWGDTPISVDARGRAQEYSLRYAAIFEVRDRDGHPVVPRQAIELARDYIREPTNSVGTEGERDVLVKELRREMAASILRRIDAVARRQFEAGAADAGGEPETLIERTDDALPGPEPEPVEILDDQD</sequence>
<keyword evidence="4 6" id="KW-0998">Cell outer membrane</keyword>
<feature type="region of interest" description="Disordered" evidence="7">
    <location>
        <begin position="374"/>
        <end position="409"/>
    </location>
</feature>
<feature type="region of interest" description="Disordered" evidence="7">
    <location>
        <begin position="104"/>
        <end position="160"/>
    </location>
</feature>